<dbReference type="InterPro" id="IPR043129">
    <property type="entry name" value="ATPase_NBD"/>
</dbReference>
<keyword evidence="3" id="KW-0547">Nucleotide-binding</keyword>
<sequence>MASQRFLSVDLGAESGRGVVAEFDGERVILTELGRFTTGRGREDLGADDVRRWDFARIASEIEGLLARAVEGGEVRGVGVDSWGVDHGFLDADGSLLAPPVAYRDLSHAAAHEEILTRIPREELWDATGIQPLSFNTLYQIAARQKDSPEILDRAHRMLMIPDLMHHVLTGKRSLSVEATNASTTQMQRPGVGGWNVDLLNRLGLPSHFLGDVVSPGTRVGVTPGGVPVYAPGTHDTASAVAAAPVQPGSRWAFLSSGTWSLLGAELPAPVLSREAMEMGFSNEGGVAGTTRFLKNIMGLWLVQECRRSLAKTTGRQFTYPELVTLAEAARPDGPLIDAVAPRFLAPADMAEEIRAACEETGQTLPGDAGALIRCCLESLAMAYRLALRDLGRLLGQEFDVLHVIGGGSQNLLLNQWTADACGVTVQAGPSEATAVGNALGQLVASGAVADWAQAREVSRRSADVATFTPNPARQAHWAQREREIVKLWAK</sequence>
<evidence type="ECO:0000256" key="4">
    <source>
        <dbReference type="ARBA" id="ARBA00022777"/>
    </source>
</evidence>
<dbReference type="GO" id="GO:0004370">
    <property type="term" value="F:glycerol kinase activity"/>
    <property type="evidence" value="ECO:0007669"/>
    <property type="project" value="TreeGrafter"/>
</dbReference>
<dbReference type="GO" id="GO:0005829">
    <property type="term" value="C:cytosol"/>
    <property type="evidence" value="ECO:0007669"/>
    <property type="project" value="TreeGrafter"/>
</dbReference>
<dbReference type="Proteomes" id="UP000287394">
    <property type="component" value="Chromosome"/>
</dbReference>
<dbReference type="Pfam" id="PF02782">
    <property type="entry name" value="FGGY_C"/>
    <property type="match status" value="1"/>
</dbReference>
<dbReference type="FunCoup" id="A0A402CVA1">
    <property type="interactions" value="70"/>
</dbReference>
<dbReference type="KEGG" id="ccot:CCAX7_23780"/>
<evidence type="ECO:0000256" key="2">
    <source>
        <dbReference type="ARBA" id="ARBA00022679"/>
    </source>
</evidence>
<dbReference type="InterPro" id="IPR013449">
    <property type="entry name" value="Rhamnulokinase"/>
</dbReference>
<dbReference type="GO" id="GO:0006071">
    <property type="term" value="P:glycerol metabolic process"/>
    <property type="evidence" value="ECO:0007669"/>
    <property type="project" value="TreeGrafter"/>
</dbReference>
<name>A0A402CVA1_9BACT</name>
<dbReference type="Gene3D" id="3.30.420.40">
    <property type="match status" value="2"/>
</dbReference>
<evidence type="ECO:0000256" key="3">
    <source>
        <dbReference type="ARBA" id="ARBA00022741"/>
    </source>
</evidence>
<keyword evidence="6" id="KW-1015">Disulfide bond</keyword>
<evidence type="ECO:0000313" key="8">
    <source>
        <dbReference type="EMBL" id="BDI30327.1"/>
    </source>
</evidence>
<protein>
    <submittedName>
        <fullName evidence="8">Carbohydrate kinase</fullName>
    </submittedName>
</protein>
<evidence type="ECO:0000256" key="1">
    <source>
        <dbReference type="ARBA" id="ARBA00009156"/>
    </source>
</evidence>
<dbReference type="Pfam" id="PF00370">
    <property type="entry name" value="FGGY_N"/>
    <property type="match status" value="1"/>
</dbReference>
<evidence type="ECO:0000313" key="9">
    <source>
        <dbReference type="Proteomes" id="UP000287394"/>
    </source>
</evidence>
<dbReference type="RefSeq" id="WP_165864170.1">
    <property type="nucleotide sequence ID" value="NZ_AP025739.1"/>
</dbReference>
<accession>A0A402CVA1</accession>
<evidence type="ECO:0000256" key="5">
    <source>
        <dbReference type="ARBA" id="ARBA00022840"/>
    </source>
</evidence>
<proteinExistence type="inferred from homology"/>
<keyword evidence="4 8" id="KW-0418">Kinase</keyword>
<dbReference type="GO" id="GO:0008993">
    <property type="term" value="F:rhamnulokinase activity"/>
    <property type="evidence" value="ECO:0007669"/>
    <property type="project" value="InterPro"/>
</dbReference>
<organism evidence="8 9">
    <name type="scientific">Capsulimonas corticalis</name>
    <dbReference type="NCBI Taxonomy" id="2219043"/>
    <lineage>
        <taxon>Bacteria</taxon>
        <taxon>Bacillati</taxon>
        <taxon>Armatimonadota</taxon>
        <taxon>Armatimonadia</taxon>
        <taxon>Capsulimonadales</taxon>
        <taxon>Capsulimonadaceae</taxon>
        <taxon>Capsulimonas</taxon>
    </lineage>
</organism>
<dbReference type="InterPro" id="IPR018484">
    <property type="entry name" value="FGGY_N"/>
</dbReference>
<evidence type="ECO:0000256" key="7">
    <source>
        <dbReference type="ARBA" id="ARBA00023308"/>
    </source>
</evidence>
<gene>
    <name evidence="8" type="ORF">CCAX7_23780</name>
</gene>
<reference evidence="8 9" key="1">
    <citation type="journal article" date="2019" name="Int. J. Syst. Evol. Microbiol.">
        <title>Capsulimonas corticalis gen. nov., sp. nov., an aerobic capsulated bacterium, of a novel bacterial order, Capsulimonadales ord. nov., of the class Armatimonadia of the phylum Armatimonadetes.</title>
        <authorList>
            <person name="Li J."/>
            <person name="Kudo C."/>
            <person name="Tonouchi A."/>
        </authorList>
    </citation>
    <scope>NUCLEOTIDE SEQUENCE [LARGE SCALE GENOMIC DNA]</scope>
    <source>
        <strain evidence="8 9">AX-7</strain>
    </source>
</reference>
<keyword evidence="9" id="KW-1185">Reference proteome</keyword>
<keyword evidence="7" id="KW-0684">Rhamnose metabolism</keyword>
<dbReference type="CDD" id="cd07771">
    <property type="entry name" value="ASKHA_NBD_FGGY_RhaB-like"/>
    <property type="match status" value="1"/>
</dbReference>
<dbReference type="AlphaFoldDB" id="A0A402CVA1"/>
<comment type="similarity">
    <text evidence="1">Belongs to the FGGY kinase family.</text>
</comment>
<dbReference type="PANTHER" id="PTHR10196:SF93">
    <property type="entry name" value="L-RHAMNULOKINASE"/>
    <property type="match status" value="1"/>
</dbReference>
<dbReference type="PANTHER" id="PTHR10196">
    <property type="entry name" value="SUGAR KINASE"/>
    <property type="match status" value="1"/>
</dbReference>
<dbReference type="GO" id="GO:0019301">
    <property type="term" value="P:rhamnose catabolic process"/>
    <property type="evidence" value="ECO:0007669"/>
    <property type="project" value="InterPro"/>
</dbReference>
<dbReference type="GO" id="GO:0005524">
    <property type="term" value="F:ATP binding"/>
    <property type="evidence" value="ECO:0007669"/>
    <property type="project" value="UniProtKB-KW"/>
</dbReference>
<evidence type="ECO:0000256" key="6">
    <source>
        <dbReference type="ARBA" id="ARBA00023157"/>
    </source>
</evidence>
<dbReference type="EMBL" id="AP025739">
    <property type="protein sequence ID" value="BDI30327.1"/>
    <property type="molecule type" value="Genomic_DNA"/>
</dbReference>
<dbReference type="InterPro" id="IPR018485">
    <property type="entry name" value="FGGY_C"/>
</dbReference>
<dbReference type="SUPFAM" id="SSF53067">
    <property type="entry name" value="Actin-like ATPase domain"/>
    <property type="match status" value="2"/>
</dbReference>
<keyword evidence="5" id="KW-0067">ATP-binding</keyword>
<keyword evidence="2" id="KW-0808">Transferase</keyword>